<dbReference type="EMBL" id="JACJID010000005">
    <property type="protein sequence ID" value="MBA8929049.1"/>
    <property type="molecule type" value="Genomic_DNA"/>
</dbReference>
<name>A0ABR6BR55_9PSEU</name>
<feature type="domain" description="DUF5710" evidence="1">
    <location>
        <begin position="7"/>
        <end position="38"/>
    </location>
</feature>
<proteinExistence type="predicted"/>
<protein>
    <recommendedName>
        <fullName evidence="1">DUF5710 domain-containing protein</fullName>
    </recommendedName>
</protein>
<evidence type="ECO:0000313" key="2">
    <source>
        <dbReference type="EMBL" id="MBA8929049.1"/>
    </source>
</evidence>
<keyword evidence="3" id="KW-1185">Reference proteome</keyword>
<dbReference type="Pfam" id="PF18974">
    <property type="entry name" value="DUF5710"/>
    <property type="match status" value="1"/>
</dbReference>
<sequence length="239" mass="27419">MDMADRRAWLDVPYQEKDAAKALGARWDAAAKRWYAPRPGIAGLARWEALPEVPDLLPGEDRTFGSGLFVDLVPRSCWFTNVRSCVDQRDWERLRRMVVQRAQSRCEACGRAEDRPSRRWLEVHERWAYDEHARVQSLRRLICLCTDCHRSTHFGLAQVMGLADQAFTHLMAVARMSQSQADEHVRQAFRLWEQRSRTAWTLNLDMLTHAGVTIVPPPGAASRPGIAERVLGETRERTS</sequence>
<comment type="caution">
    <text evidence="2">The sequence shown here is derived from an EMBL/GenBank/DDBJ whole genome shotgun (WGS) entry which is preliminary data.</text>
</comment>
<dbReference type="Proteomes" id="UP000517916">
    <property type="component" value="Unassembled WGS sequence"/>
</dbReference>
<dbReference type="InterPro" id="IPR043764">
    <property type="entry name" value="DUF5710"/>
</dbReference>
<organism evidence="2 3">
    <name type="scientific">Kutzneria viridogrisea</name>
    <dbReference type="NCBI Taxonomy" id="47990"/>
    <lineage>
        <taxon>Bacteria</taxon>
        <taxon>Bacillati</taxon>
        <taxon>Actinomycetota</taxon>
        <taxon>Actinomycetes</taxon>
        <taxon>Pseudonocardiales</taxon>
        <taxon>Pseudonocardiaceae</taxon>
        <taxon>Kutzneria</taxon>
    </lineage>
</organism>
<evidence type="ECO:0000259" key="1">
    <source>
        <dbReference type="Pfam" id="PF18974"/>
    </source>
</evidence>
<reference evidence="2 3" key="1">
    <citation type="submission" date="2020-08" db="EMBL/GenBank/DDBJ databases">
        <title>Genomic Encyclopedia of Archaeal and Bacterial Type Strains, Phase II (KMG-II): from individual species to whole genera.</title>
        <authorList>
            <person name="Goeker M."/>
        </authorList>
    </citation>
    <scope>NUCLEOTIDE SEQUENCE [LARGE SCALE GENOMIC DNA]</scope>
    <source>
        <strain evidence="2 3">DSM 43850</strain>
    </source>
</reference>
<evidence type="ECO:0000313" key="3">
    <source>
        <dbReference type="Proteomes" id="UP000517916"/>
    </source>
</evidence>
<accession>A0ABR6BR55</accession>
<gene>
    <name evidence="2" type="ORF">BC739_006267</name>
</gene>